<comment type="caution">
    <text evidence="1">The sequence shown here is derived from an EMBL/GenBank/DDBJ whole genome shotgun (WGS) entry which is preliminary data.</text>
</comment>
<dbReference type="AlphaFoldDB" id="A0A919R6I1"/>
<keyword evidence="2" id="KW-1185">Reference proteome</keyword>
<evidence type="ECO:0000313" key="1">
    <source>
        <dbReference type="EMBL" id="GII78110.1"/>
    </source>
</evidence>
<name>A0A919R6I1_9ACTN</name>
<protein>
    <recommendedName>
        <fullName evidence="3">Aminoglycoside phosphotransferase domain-containing protein</fullName>
    </recommendedName>
</protein>
<gene>
    <name evidence="1" type="ORF">Sru01_30920</name>
</gene>
<evidence type="ECO:0000313" key="2">
    <source>
        <dbReference type="Proteomes" id="UP000655287"/>
    </source>
</evidence>
<sequence length="297" mass="32024">MPRTHWEDLPGAVRETVQDRTGTVLKAESATEGLMPGMAGTLHLAGGDRLFFKAVNADSPAVRLYERERWAGGVLPSPVPAPRLRWSAEVHGWICLVFDHIDGREADLSPGSPDVPLVLDAVARLGEQLSPSPDANAPHVAEHVSLLRAKAAHLLAKPAFDDRAIYEAALARFEPSSLDGDTLLHYDLHAGNLRMVHDRPWIVDWGFACRGAAWVEPVMLAPRLVAAGHSPAEAEDLLAAVPAWRAAPAAGVTGLAALWTLFRVYKARFGPAEAREFRARAARAGLAWVAYRVGSGS</sequence>
<dbReference type="Proteomes" id="UP000655287">
    <property type="component" value="Unassembled WGS sequence"/>
</dbReference>
<organism evidence="1 2">
    <name type="scientific">Sphaerisporangium rufum</name>
    <dbReference type="NCBI Taxonomy" id="1381558"/>
    <lineage>
        <taxon>Bacteria</taxon>
        <taxon>Bacillati</taxon>
        <taxon>Actinomycetota</taxon>
        <taxon>Actinomycetes</taxon>
        <taxon>Streptosporangiales</taxon>
        <taxon>Streptosporangiaceae</taxon>
        <taxon>Sphaerisporangium</taxon>
    </lineage>
</organism>
<dbReference type="RefSeq" id="WP_203985206.1">
    <property type="nucleotide sequence ID" value="NZ_BOOU01000044.1"/>
</dbReference>
<dbReference type="EMBL" id="BOOU01000044">
    <property type="protein sequence ID" value="GII78110.1"/>
    <property type="molecule type" value="Genomic_DNA"/>
</dbReference>
<accession>A0A919R6I1</accession>
<dbReference type="SUPFAM" id="SSF56112">
    <property type="entry name" value="Protein kinase-like (PK-like)"/>
    <property type="match status" value="1"/>
</dbReference>
<dbReference type="InterPro" id="IPR011009">
    <property type="entry name" value="Kinase-like_dom_sf"/>
</dbReference>
<proteinExistence type="predicted"/>
<evidence type="ECO:0008006" key="3">
    <source>
        <dbReference type="Google" id="ProtNLM"/>
    </source>
</evidence>
<reference evidence="1" key="1">
    <citation type="submission" date="2021-01" db="EMBL/GenBank/DDBJ databases">
        <title>Whole genome shotgun sequence of Sphaerisporangium rufum NBRC 109079.</title>
        <authorList>
            <person name="Komaki H."/>
            <person name="Tamura T."/>
        </authorList>
    </citation>
    <scope>NUCLEOTIDE SEQUENCE</scope>
    <source>
        <strain evidence="1">NBRC 109079</strain>
    </source>
</reference>